<evidence type="ECO:0000313" key="5">
    <source>
        <dbReference type="Proteomes" id="UP001596409"/>
    </source>
</evidence>
<evidence type="ECO:0000259" key="3">
    <source>
        <dbReference type="Pfam" id="PF01575"/>
    </source>
</evidence>
<comment type="similarity">
    <text evidence="1">Belongs to the enoyl-CoA hydratase/isomerase family.</text>
</comment>
<feature type="region of interest" description="Disordered" evidence="2">
    <location>
        <begin position="86"/>
        <end position="105"/>
    </location>
</feature>
<keyword evidence="5" id="KW-1185">Reference proteome</keyword>
<dbReference type="EMBL" id="JBHSYM010000072">
    <property type="protein sequence ID" value="MFC7015997.1"/>
    <property type="molecule type" value="Genomic_DNA"/>
</dbReference>
<feature type="domain" description="MaoC-like" evidence="3">
    <location>
        <begin position="35"/>
        <end position="121"/>
    </location>
</feature>
<evidence type="ECO:0000256" key="1">
    <source>
        <dbReference type="ARBA" id="ARBA00005254"/>
    </source>
</evidence>
<organism evidence="4 5">
    <name type="scientific">Streptomyces viridiviolaceus</name>
    <dbReference type="NCBI Taxonomy" id="68282"/>
    <lineage>
        <taxon>Bacteria</taxon>
        <taxon>Bacillati</taxon>
        <taxon>Actinomycetota</taxon>
        <taxon>Actinomycetes</taxon>
        <taxon>Kitasatosporales</taxon>
        <taxon>Streptomycetaceae</taxon>
        <taxon>Streptomyces</taxon>
    </lineage>
</organism>
<dbReference type="InterPro" id="IPR002539">
    <property type="entry name" value="MaoC-like_dom"/>
</dbReference>
<dbReference type="Gene3D" id="3.10.129.10">
    <property type="entry name" value="Hotdog Thioesterase"/>
    <property type="match status" value="1"/>
</dbReference>
<accession>A0ABW2EBB2</accession>
<comment type="caution">
    <text evidence="4">The sequence shown here is derived from an EMBL/GenBank/DDBJ whole genome shotgun (WGS) entry which is preliminary data.</text>
</comment>
<evidence type="ECO:0000313" key="4">
    <source>
        <dbReference type="EMBL" id="MFC7015997.1"/>
    </source>
</evidence>
<feature type="region of interest" description="Disordered" evidence="2">
    <location>
        <begin position="1"/>
        <end position="20"/>
    </location>
</feature>
<dbReference type="RefSeq" id="WP_189880379.1">
    <property type="nucleotide sequence ID" value="NZ_BMWA01000041.1"/>
</dbReference>
<proteinExistence type="inferred from homology"/>
<dbReference type="Proteomes" id="UP001596409">
    <property type="component" value="Unassembled WGS sequence"/>
</dbReference>
<evidence type="ECO:0000256" key="2">
    <source>
        <dbReference type="SAM" id="MobiDB-lite"/>
    </source>
</evidence>
<protein>
    <submittedName>
        <fullName evidence="4">MaoC/PaaZ C-terminal domain-containing protein</fullName>
    </submittedName>
</protein>
<dbReference type="Pfam" id="PF01575">
    <property type="entry name" value="MaoC_dehydratas"/>
    <property type="match status" value="1"/>
</dbReference>
<dbReference type="SUPFAM" id="SSF54637">
    <property type="entry name" value="Thioesterase/thiol ester dehydrase-isomerase"/>
    <property type="match status" value="1"/>
</dbReference>
<name>A0ABW2EBB2_9ACTN</name>
<reference evidence="5" key="1">
    <citation type="journal article" date="2019" name="Int. J. Syst. Evol. Microbiol.">
        <title>The Global Catalogue of Microorganisms (GCM) 10K type strain sequencing project: providing services to taxonomists for standard genome sequencing and annotation.</title>
        <authorList>
            <consortium name="The Broad Institute Genomics Platform"/>
            <consortium name="The Broad Institute Genome Sequencing Center for Infectious Disease"/>
            <person name="Wu L."/>
            <person name="Ma J."/>
        </authorList>
    </citation>
    <scope>NUCLEOTIDE SEQUENCE [LARGE SCALE GENOMIC DNA]</scope>
    <source>
        <strain evidence="5">JCM 4855</strain>
    </source>
</reference>
<dbReference type="InterPro" id="IPR029069">
    <property type="entry name" value="HotDog_dom_sf"/>
</dbReference>
<sequence>MDIHQGTDGVTVPIDEPYSEDHTAGAPYEYGIVAVTQELITGFTSQSFHIDSVEAKQKPFGGSVTGGWHTVALMMRLFARHYPSTVKSPGSPGADELRRLKPVRPGDQLHLRLHTPGTRLSCSDPRRGIVRALAELIDQSGESVLRVTGVNLQRTRDSA</sequence>
<gene>
    <name evidence="4" type="ORF">ACFQMH_30715</name>
</gene>